<accession>A0A5J4V0Q1</accession>
<name>A0A5J4V0Q1_9EUKA</name>
<dbReference type="AlphaFoldDB" id="A0A5J4V0Q1"/>
<protein>
    <submittedName>
        <fullName evidence="1">Uncharacterized protein</fullName>
    </submittedName>
</protein>
<gene>
    <name evidence="1" type="ORF">EZS28_028501</name>
</gene>
<organism evidence="1 2">
    <name type="scientific">Streblomastix strix</name>
    <dbReference type="NCBI Taxonomy" id="222440"/>
    <lineage>
        <taxon>Eukaryota</taxon>
        <taxon>Metamonada</taxon>
        <taxon>Preaxostyla</taxon>
        <taxon>Oxymonadida</taxon>
        <taxon>Streblomastigidae</taxon>
        <taxon>Streblomastix</taxon>
    </lineage>
</organism>
<sequence length="153" mass="17591">MDRVHFCSKDTDSMYLAISGSQIEGYKKQFKHIIMVQEFWYNHYKEWLPWEGCSIAEEKKLLGCAIEIQREGIICLAPKCYSAIDGEIEDVIRMKGINEKNSSLTRDDYIKTLTGIVDKMIVIDSDISKGQSYTCAPQIMNVDASSYHYQDNI</sequence>
<evidence type="ECO:0000313" key="2">
    <source>
        <dbReference type="Proteomes" id="UP000324800"/>
    </source>
</evidence>
<reference evidence="1 2" key="1">
    <citation type="submission" date="2019-03" db="EMBL/GenBank/DDBJ databases">
        <title>Single cell metagenomics reveals metabolic interactions within the superorganism composed of flagellate Streblomastix strix and complex community of Bacteroidetes bacteria on its surface.</title>
        <authorList>
            <person name="Treitli S.C."/>
            <person name="Kolisko M."/>
            <person name="Husnik F."/>
            <person name="Keeling P."/>
            <person name="Hampl V."/>
        </authorList>
    </citation>
    <scope>NUCLEOTIDE SEQUENCE [LARGE SCALE GENOMIC DNA]</scope>
    <source>
        <strain evidence="1">ST1C</strain>
    </source>
</reference>
<dbReference type="OrthoDB" id="2157854at2759"/>
<comment type="caution">
    <text evidence="1">The sequence shown here is derived from an EMBL/GenBank/DDBJ whole genome shotgun (WGS) entry which is preliminary data.</text>
</comment>
<proteinExistence type="predicted"/>
<dbReference type="Proteomes" id="UP000324800">
    <property type="component" value="Unassembled WGS sequence"/>
</dbReference>
<evidence type="ECO:0000313" key="1">
    <source>
        <dbReference type="EMBL" id="KAA6375972.1"/>
    </source>
</evidence>
<dbReference type="EMBL" id="SNRW01010851">
    <property type="protein sequence ID" value="KAA6375972.1"/>
    <property type="molecule type" value="Genomic_DNA"/>
</dbReference>